<feature type="transmembrane region" description="Helical" evidence="6">
    <location>
        <begin position="956"/>
        <end position="975"/>
    </location>
</feature>
<dbReference type="GO" id="GO:0004930">
    <property type="term" value="F:G protein-coupled receptor activity"/>
    <property type="evidence" value="ECO:0007669"/>
    <property type="project" value="InterPro"/>
</dbReference>
<keyword evidence="5" id="KW-0325">Glycoprotein</keyword>
<keyword evidence="3 6" id="KW-1133">Transmembrane helix</keyword>
<proteinExistence type="predicted"/>
<dbReference type="GO" id="GO:0016020">
    <property type="term" value="C:membrane"/>
    <property type="evidence" value="ECO:0007669"/>
    <property type="project" value="UniProtKB-SubCell"/>
</dbReference>
<keyword evidence="9" id="KW-1185">Reference proteome</keyword>
<feature type="transmembrane region" description="Helical" evidence="6">
    <location>
        <begin position="21"/>
        <end position="40"/>
    </location>
</feature>
<dbReference type="AlphaFoldDB" id="A0A1Y1VAR0"/>
<evidence type="ECO:0000313" key="9">
    <source>
        <dbReference type="Proteomes" id="UP000193719"/>
    </source>
</evidence>
<dbReference type="InterPro" id="IPR006626">
    <property type="entry name" value="PbH1"/>
</dbReference>
<feature type="transmembrane region" description="Helical" evidence="6">
    <location>
        <begin position="1072"/>
        <end position="1093"/>
    </location>
</feature>
<feature type="transmembrane region" description="Helical" evidence="6">
    <location>
        <begin position="1105"/>
        <end position="1123"/>
    </location>
</feature>
<dbReference type="EMBL" id="MCFH01000018">
    <property type="protein sequence ID" value="ORX51375.1"/>
    <property type="molecule type" value="Genomic_DNA"/>
</dbReference>
<feature type="transmembrane region" description="Helical" evidence="6">
    <location>
        <begin position="995"/>
        <end position="1014"/>
    </location>
</feature>
<dbReference type="InterPro" id="IPR011050">
    <property type="entry name" value="Pectin_lyase_fold/virulence"/>
</dbReference>
<evidence type="ECO:0000256" key="1">
    <source>
        <dbReference type="ARBA" id="ARBA00004141"/>
    </source>
</evidence>
<reference evidence="8 9" key="2">
    <citation type="submission" date="2016-08" db="EMBL/GenBank/DDBJ databases">
        <title>Pervasive Adenine N6-methylation of Active Genes in Fungi.</title>
        <authorList>
            <consortium name="DOE Joint Genome Institute"/>
            <person name="Mondo S.J."/>
            <person name="Dannebaum R.O."/>
            <person name="Kuo R.C."/>
            <person name="Labutti K."/>
            <person name="Haridas S."/>
            <person name="Kuo A."/>
            <person name="Salamov A."/>
            <person name="Ahrendt S.R."/>
            <person name="Lipzen A."/>
            <person name="Sullivan W."/>
            <person name="Andreopoulos W.B."/>
            <person name="Clum A."/>
            <person name="Lindquist E."/>
            <person name="Daum C."/>
            <person name="Ramamoorthy G.K."/>
            <person name="Gryganskyi A."/>
            <person name="Culley D."/>
            <person name="Magnuson J.K."/>
            <person name="James T.Y."/>
            <person name="O'Malley M.A."/>
            <person name="Stajich J.E."/>
            <person name="Spatafora J.W."/>
            <person name="Visel A."/>
            <person name="Grigoriev I.V."/>
        </authorList>
    </citation>
    <scope>NUCLEOTIDE SEQUENCE [LARGE SCALE GENOMIC DNA]</scope>
    <source>
        <strain evidence="9">finn</strain>
    </source>
</reference>
<feature type="transmembrane region" description="Helical" evidence="6">
    <location>
        <begin position="1135"/>
        <end position="1153"/>
    </location>
</feature>
<dbReference type="InterPro" id="IPR050726">
    <property type="entry name" value="mGluR"/>
</dbReference>
<keyword evidence="2 6" id="KW-0812">Transmembrane</keyword>
<name>A0A1Y1VAR0_9FUNG</name>
<dbReference type="Proteomes" id="UP000193719">
    <property type="component" value="Unassembled WGS sequence"/>
</dbReference>
<gene>
    <name evidence="8" type="ORF">BCR36DRAFT_411842</name>
</gene>
<evidence type="ECO:0000256" key="3">
    <source>
        <dbReference type="ARBA" id="ARBA00022989"/>
    </source>
</evidence>
<accession>A0A1Y1VAR0</accession>
<dbReference type="InterPro" id="IPR017978">
    <property type="entry name" value="GPCR_3_C"/>
</dbReference>
<evidence type="ECO:0000259" key="7">
    <source>
        <dbReference type="Pfam" id="PF00003"/>
    </source>
</evidence>
<evidence type="ECO:0000313" key="8">
    <source>
        <dbReference type="EMBL" id="ORX51375.1"/>
    </source>
</evidence>
<feature type="transmembrane region" description="Helical" evidence="6">
    <location>
        <begin position="1026"/>
        <end position="1052"/>
    </location>
</feature>
<dbReference type="SMART" id="SM00710">
    <property type="entry name" value="PbH1"/>
    <property type="match status" value="7"/>
</dbReference>
<organism evidence="8 9">
    <name type="scientific">Piromyces finnis</name>
    <dbReference type="NCBI Taxonomy" id="1754191"/>
    <lineage>
        <taxon>Eukaryota</taxon>
        <taxon>Fungi</taxon>
        <taxon>Fungi incertae sedis</taxon>
        <taxon>Chytridiomycota</taxon>
        <taxon>Chytridiomycota incertae sedis</taxon>
        <taxon>Neocallimastigomycetes</taxon>
        <taxon>Neocallimastigales</taxon>
        <taxon>Neocallimastigaceae</taxon>
        <taxon>Piromyces</taxon>
    </lineage>
</organism>
<comment type="subcellular location">
    <subcellularLocation>
        <location evidence="1">Membrane</location>
        <topology evidence="1">Multi-pass membrane protein</topology>
    </subcellularLocation>
</comment>
<dbReference type="PANTHER" id="PTHR24060">
    <property type="entry name" value="METABOTROPIC GLUTAMATE RECEPTOR"/>
    <property type="match status" value="1"/>
</dbReference>
<protein>
    <recommendedName>
        <fullName evidence="7">G-protein coupled receptors family 3 profile domain-containing protein</fullName>
    </recommendedName>
</protein>
<comment type="caution">
    <text evidence="8">The sequence shown here is derived from an EMBL/GenBank/DDBJ whole genome shotgun (WGS) entry which is preliminary data.</text>
</comment>
<dbReference type="SUPFAM" id="SSF51126">
    <property type="entry name" value="Pectin lyase-like"/>
    <property type="match status" value="2"/>
</dbReference>
<dbReference type="OrthoDB" id="5823771at2759"/>
<evidence type="ECO:0000256" key="6">
    <source>
        <dbReference type="SAM" id="Phobius"/>
    </source>
</evidence>
<reference evidence="8 9" key="1">
    <citation type="submission" date="2016-08" db="EMBL/GenBank/DDBJ databases">
        <title>Genomes of anaerobic fungi encode conserved fungal cellulosomes for biomass hydrolysis.</title>
        <authorList>
            <consortium name="DOE Joint Genome Institute"/>
            <person name="Haitjema C.H."/>
            <person name="Gilmore S.P."/>
            <person name="Henske J.K."/>
            <person name="Solomon K.V."/>
            <person name="De Groot R."/>
            <person name="Kuo A."/>
            <person name="Mondo S.J."/>
            <person name="Salamov A.A."/>
            <person name="Labutti K."/>
            <person name="Zhao Z."/>
            <person name="Chiniquy J."/>
            <person name="Barry K."/>
            <person name="Brewer H.M."/>
            <person name="Purvine S.O."/>
            <person name="Wright A.T."/>
            <person name="Boxma B."/>
            <person name="Van Alen T."/>
            <person name="Hackstein J.H."/>
            <person name="Baker S.E."/>
            <person name="Grigoriev I.V."/>
            <person name="O'Malley M.A."/>
        </authorList>
    </citation>
    <scope>NUCLEOTIDE SEQUENCE [LARGE SCALE GENOMIC DNA]</scope>
    <source>
        <strain evidence="9">finn</strain>
    </source>
</reference>
<feature type="transmembrane region" description="Helical" evidence="6">
    <location>
        <begin position="921"/>
        <end position="944"/>
    </location>
</feature>
<evidence type="ECO:0000256" key="4">
    <source>
        <dbReference type="ARBA" id="ARBA00023136"/>
    </source>
</evidence>
<feature type="domain" description="G-protein coupled receptors family 3 profile" evidence="7">
    <location>
        <begin position="921"/>
        <end position="1116"/>
    </location>
</feature>
<sequence>MYNSKYINRFILIMGKKKSKTLLRKYFDFNIIYIILILLWSNKIFSKSIVASNEKELKDAINADYEEIIINSSFSISENFTITNKSFSISGKTKEVTLNFINEGDGFLFKSYDYIKIDNLKIIGNLNIEYGYSTIISDSEFGGVIKGINSNLVLNYTTYYNMQNCNSKYGIYIDGGDLDIYNSNLYGGKSISNYIIYLTDQTNTNEERYAGLVISDSYISGEYESGILKIDTLSIIIIEYSELSNALLKGNGAVISSKDSLIYIYGCEFKNNYAHGLGGCFFSDEGFFGIYDSIISNSTSYMNGGVFHVSNKLEYYAFDSANTEIVNVSIKDIIKEIPSVGTGIIISINNKAMVRIEKLYLNNIKCGRNTGCTLFSLAHRSRVEIYDLKVNNIFSYSQTGLLFYLFDAVKNEDSLMLNDDYGPKCIIDYMEVTNVWQLCERVGSLIWVEDGVFILSNAIIKDVVGIFSGIFYNYFSGRISITNSLFENISFKQVEGIFVFSYGNTKLYNITVNNLNYEGPFLKAGKYEINIENLKISNINKCYKLDRESCFKQKKSSRQNMDNVLFSNNLYNSNINIKNTQISDFYGYSGFYLSLLSNVKMEDFILENSYFEKGFIHNENSNYNLMNLNLYNSTIRGIYSPYYGAVINDSDLRKYRYIITIKNTTFENNISDKGGGVIFSNHNGLSEYMTLENCTFINNYSPMGNICYSIDISSEPFISDKDILISELGKEAFATNPTHIKSNSNETSIKIHSGELISDSISISLYDDYENKIDMGSIFEDFNINDLIFFTLEMNDTRNTKFLGQTTNYCIGFECTLPNFTVIGNPGIYNLNIIISYFGKYSKFKNNVYSIQIEIKNCPQEYKYQYRDNPYFKTCYKPICEPPCNSGICINDNICNCEGTGLTGKVCNEHYKLNRVKIYDVIIMMISSAFIIITIIIISEVILYRKHDVIREGGGKNFLILILIGTILNFVHIILRTISRSHSKCLIYDISKQVGFSLVFGTILVKTLKIYFAIKSDIVKKTVPQETMYFIIFLIVITNLSLIFTSEILGGYELTTEYTSNKKEYQTCKESNIIIISKFFNITILIIGSYLTYSIRNVKKEYKESMNMTVYVYILIEFLLHIINKLKISLIMEDAFYTIGPLIYSITTLYDIFYTKFHTIYEKNELEKKRLKESEKRKSYHIQRYFDDYTF</sequence>
<evidence type="ECO:0000256" key="2">
    <source>
        <dbReference type="ARBA" id="ARBA00022692"/>
    </source>
</evidence>
<keyword evidence="4 6" id="KW-0472">Membrane</keyword>
<evidence type="ECO:0000256" key="5">
    <source>
        <dbReference type="ARBA" id="ARBA00023180"/>
    </source>
</evidence>
<dbReference type="Pfam" id="PF00003">
    <property type="entry name" value="7tm_3"/>
    <property type="match status" value="1"/>
</dbReference>